<accession>A0A0C2Z3B3</accession>
<proteinExistence type="predicted"/>
<feature type="region of interest" description="Disordered" evidence="1">
    <location>
        <begin position="1"/>
        <end position="32"/>
    </location>
</feature>
<reference evidence="2 3" key="1">
    <citation type="submission" date="2014-04" db="EMBL/GenBank/DDBJ databases">
        <authorList>
            <consortium name="DOE Joint Genome Institute"/>
            <person name="Kuo A."/>
            <person name="Kohler A."/>
            <person name="Nagy L.G."/>
            <person name="Floudas D."/>
            <person name="Copeland A."/>
            <person name="Barry K.W."/>
            <person name="Cichocki N."/>
            <person name="Veneault-Fourrey C."/>
            <person name="LaButti K."/>
            <person name="Lindquist E.A."/>
            <person name="Lipzen A."/>
            <person name="Lundell T."/>
            <person name="Morin E."/>
            <person name="Murat C."/>
            <person name="Sun H."/>
            <person name="Tunlid A."/>
            <person name="Henrissat B."/>
            <person name="Grigoriev I.V."/>
            <person name="Hibbett D.S."/>
            <person name="Martin F."/>
            <person name="Nordberg H.P."/>
            <person name="Cantor M.N."/>
            <person name="Hua S.X."/>
        </authorList>
    </citation>
    <scope>NUCLEOTIDE SEQUENCE [LARGE SCALE GENOMIC DNA]</scope>
    <source>
        <strain evidence="2 3">Foug A</strain>
    </source>
</reference>
<dbReference type="EMBL" id="KN822117">
    <property type="protein sequence ID" value="KIM56408.1"/>
    <property type="molecule type" value="Genomic_DNA"/>
</dbReference>
<dbReference type="HOGENOM" id="CLU_1741649_0_0_1"/>
<feature type="compositionally biased region" description="Pro residues" evidence="1">
    <location>
        <begin position="49"/>
        <end position="58"/>
    </location>
</feature>
<sequence length="150" mass="15987">MPSPMKSKTRKQRQATRTQAVDEPLIPPVPNSVSVAATSNLVIAATAAPEPPSEPTPAPHAKRRGRQGVKTQTSTTNALPPELSPITQPTPAMQVHPIPARPVVRCQSPSPEMFDINVLDSSDESQGSQHHTPPVCPPPQLSLPLEPPCQ</sequence>
<feature type="compositionally biased region" description="Polar residues" evidence="1">
    <location>
        <begin position="69"/>
        <end position="78"/>
    </location>
</feature>
<gene>
    <name evidence="2" type="ORF">SCLCIDRAFT_10737</name>
</gene>
<evidence type="ECO:0000313" key="3">
    <source>
        <dbReference type="Proteomes" id="UP000053989"/>
    </source>
</evidence>
<reference evidence="3" key="2">
    <citation type="submission" date="2015-01" db="EMBL/GenBank/DDBJ databases">
        <title>Evolutionary Origins and Diversification of the Mycorrhizal Mutualists.</title>
        <authorList>
            <consortium name="DOE Joint Genome Institute"/>
            <consortium name="Mycorrhizal Genomics Consortium"/>
            <person name="Kohler A."/>
            <person name="Kuo A."/>
            <person name="Nagy L.G."/>
            <person name="Floudas D."/>
            <person name="Copeland A."/>
            <person name="Barry K.W."/>
            <person name="Cichocki N."/>
            <person name="Veneault-Fourrey C."/>
            <person name="LaButti K."/>
            <person name="Lindquist E.A."/>
            <person name="Lipzen A."/>
            <person name="Lundell T."/>
            <person name="Morin E."/>
            <person name="Murat C."/>
            <person name="Riley R."/>
            <person name="Ohm R."/>
            <person name="Sun H."/>
            <person name="Tunlid A."/>
            <person name="Henrissat B."/>
            <person name="Grigoriev I.V."/>
            <person name="Hibbett D.S."/>
            <person name="Martin F."/>
        </authorList>
    </citation>
    <scope>NUCLEOTIDE SEQUENCE [LARGE SCALE GENOMIC DNA]</scope>
    <source>
        <strain evidence="3">Foug A</strain>
    </source>
</reference>
<name>A0A0C2Z3B3_9AGAM</name>
<organism evidence="2 3">
    <name type="scientific">Scleroderma citrinum Foug A</name>
    <dbReference type="NCBI Taxonomy" id="1036808"/>
    <lineage>
        <taxon>Eukaryota</taxon>
        <taxon>Fungi</taxon>
        <taxon>Dikarya</taxon>
        <taxon>Basidiomycota</taxon>
        <taxon>Agaricomycotina</taxon>
        <taxon>Agaricomycetes</taxon>
        <taxon>Agaricomycetidae</taxon>
        <taxon>Boletales</taxon>
        <taxon>Sclerodermatineae</taxon>
        <taxon>Sclerodermataceae</taxon>
        <taxon>Scleroderma</taxon>
    </lineage>
</organism>
<dbReference type="Proteomes" id="UP000053989">
    <property type="component" value="Unassembled WGS sequence"/>
</dbReference>
<evidence type="ECO:0000313" key="2">
    <source>
        <dbReference type="EMBL" id="KIM56408.1"/>
    </source>
</evidence>
<dbReference type="InParanoid" id="A0A0C2Z3B3"/>
<dbReference type="AlphaFoldDB" id="A0A0C2Z3B3"/>
<feature type="region of interest" description="Disordered" evidence="1">
    <location>
        <begin position="44"/>
        <end position="150"/>
    </location>
</feature>
<keyword evidence="3" id="KW-1185">Reference proteome</keyword>
<evidence type="ECO:0000256" key="1">
    <source>
        <dbReference type="SAM" id="MobiDB-lite"/>
    </source>
</evidence>
<protein>
    <submittedName>
        <fullName evidence="2">Uncharacterized protein</fullName>
    </submittedName>
</protein>
<feature type="compositionally biased region" description="Pro residues" evidence="1">
    <location>
        <begin position="134"/>
        <end position="150"/>
    </location>
</feature>